<dbReference type="Proteomes" id="UP000255529">
    <property type="component" value="Unassembled WGS sequence"/>
</dbReference>
<organism evidence="1 2">
    <name type="scientific">Serratia quinivorans</name>
    <dbReference type="NCBI Taxonomy" id="137545"/>
    <lineage>
        <taxon>Bacteria</taxon>
        <taxon>Pseudomonadati</taxon>
        <taxon>Pseudomonadota</taxon>
        <taxon>Gammaproteobacteria</taxon>
        <taxon>Enterobacterales</taxon>
        <taxon>Yersiniaceae</taxon>
        <taxon>Serratia</taxon>
    </lineage>
</organism>
<evidence type="ECO:0000313" key="1">
    <source>
        <dbReference type="EMBL" id="SUI86123.1"/>
    </source>
</evidence>
<evidence type="ECO:0000313" key="2">
    <source>
        <dbReference type="Proteomes" id="UP000255529"/>
    </source>
</evidence>
<dbReference type="EMBL" id="UGYN01000002">
    <property type="protein sequence ID" value="SUI86123.1"/>
    <property type="molecule type" value="Genomic_DNA"/>
</dbReference>
<accession>A0A380ARQ7</accession>
<name>A0A380ARQ7_9GAMM</name>
<gene>
    <name evidence="1" type="ORF">NCTC11544_04901</name>
</gene>
<protein>
    <submittedName>
        <fullName evidence="1">Uncharacterized protein</fullName>
    </submittedName>
</protein>
<dbReference type="AlphaFoldDB" id="A0A380ARQ7"/>
<reference evidence="1 2" key="1">
    <citation type="submission" date="2018-06" db="EMBL/GenBank/DDBJ databases">
        <authorList>
            <consortium name="Pathogen Informatics"/>
            <person name="Doyle S."/>
        </authorList>
    </citation>
    <scope>NUCLEOTIDE SEQUENCE [LARGE SCALE GENOMIC DNA]</scope>
    <source>
        <strain evidence="1 2">NCTC11544</strain>
    </source>
</reference>
<proteinExistence type="predicted"/>
<sequence length="64" mass="6990">MNRVTESRLRGQFRCVAASCAKPPVPLRYVMRIPGGWLPVTHSALLEVVDRCKYLALPAPGAAV</sequence>